<dbReference type="OMA" id="IVCIENS"/>
<dbReference type="OrthoDB" id="10249433at2759"/>
<name>G3AVF3_SPAPN</name>
<dbReference type="KEGG" id="spaa:SPAPADRAFT_63786"/>
<dbReference type="Pfam" id="PF12146">
    <property type="entry name" value="Hydrolase_4"/>
    <property type="match status" value="1"/>
</dbReference>
<dbReference type="HOGENOM" id="CLU_026209_5_0_1"/>
<dbReference type="RefSeq" id="XP_007377938.1">
    <property type="nucleotide sequence ID" value="XM_007377876.1"/>
</dbReference>
<keyword evidence="3" id="KW-1185">Reference proteome</keyword>
<dbReference type="Gene3D" id="3.40.50.1820">
    <property type="entry name" value="alpha/beta hydrolase"/>
    <property type="match status" value="1"/>
</dbReference>
<dbReference type="PRINTS" id="PR00111">
    <property type="entry name" value="ABHYDROLASE"/>
</dbReference>
<gene>
    <name evidence="2" type="ORF">SPAPADRAFT_63786</name>
</gene>
<proteinExistence type="predicted"/>
<dbReference type="PANTHER" id="PTHR11614">
    <property type="entry name" value="PHOSPHOLIPASE-RELATED"/>
    <property type="match status" value="1"/>
</dbReference>
<dbReference type="InterPro" id="IPR000073">
    <property type="entry name" value="AB_hydrolase_1"/>
</dbReference>
<dbReference type="InterPro" id="IPR022742">
    <property type="entry name" value="Hydrolase_4"/>
</dbReference>
<evidence type="ECO:0000313" key="2">
    <source>
        <dbReference type="EMBL" id="EGW30172.1"/>
    </source>
</evidence>
<feature type="domain" description="Serine aminopeptidase S33" evidence="1">
    <location>
        <begin position="51"/>
        <end position="294"/>
    </location>
</feature>
<dbReference type="InParanoid" id="G3AVF3"/>
<dbReference type="STRING" id="619300.G3AVF3"/>
<dbReference type="GeneID" id="18874912"/>
<organism evidence="3">
    <name type="scientific">Spathaspora passalidarum (strain NRRL Y-27907 / 11-Y1)</name>
    <dbReference type="NCBI Taxonomy" id="619300"/>
    <lineage>
        <taxon>Eukaryota</taxon>
        <taxon>Fungi</taxon>
        <taxon>Dikarya</taxon>
        <taxon>Ascomycota</taxon>
        <taxon>Saccharomycotina</taxon>
        <taxon>Pichiomycetes</taxon>
        <taxon>Debaryomycetaceae</taxon>
        <taxon>Spathaspora</taxon>
    </lineage>
</organism>
<dbReference type="SUPFAM" id="SSF53474">
    <property type="entry name" value="alpha/beta-Hydrolases"/>
    <property type="match status" value="1"/>
</dbReference>
<reference evidence="2 3" key="1">
    <citation type="journal article" date="2011" name="Proc. Natl. Acad. Sci. U.S.A.">
        <title>Comparative genomics of xylose-fermenting fungi for enhanced biofuel production.</title>
        <authorList>
            <person name="Wohlbach D.J."/>
            <person name="Kuo A."/>
            <person name="Sato T.K."/>
            <person name="Potts K.M."/>
            <person name="Salamov A.A."/>
            <person name="LaButti K.M."/>
            <person name="Sun H."/>
            <person name="Clum A."/>
            <person name="Pangilinan J.L."/>
            <person name="Lindquist E.A."/>
            <person name="Lucas S."/>
            <person name="Lapidus A."/>
            <person name="Jin M."/>
            <person name="Gunawan C."/>
            <person name="Balan V."/>
            <person name="Dale B.E."/>
            <person name="Jeffries T.W."/>
            <person name="Zinkel R."/>
            <person name="Barry K.W."/>
            <person name="Grigoriev I.V."/>
            <person name="Gasch A.P."/>
        </authorList>
    </citation>
    <scope>NUCLEOTIDE SEQUENCE [LARGE SCALE GENOMIC DNA]</scope>
    <source>
        <strain evidence="3">NRRL Y-27907 / 11-Y1</strain>
    </source>
</reference>
<evidence type="ECO:0000259" key="1">
    <source>
        <dbReference type="Pfam" id="PF12146"/>
    </source>
</evidence>
<accession>G3AVF3</accession>
<protein>
    <recommendedName>
        <fullName evidence="1">Serine aminopeptidase S33 domain-containing protein</fullName>
    </recommendedName>
</protein>
<dbReference type="eggNOG" id="KOG1455">
    <property type="taxonomic scope" value="Eukaryota"/>
</dbReference>
<dbReference type="InterPro" id="IPR051044">
    <property type="entry name" value="MAG_DAG_Lipase"/>
</dbReference>
<dbReference type="InterPro" id="IPR029058">
    <property type="entry name" value="AB_hydrolase_fold"/>
</dbReference>
<sequence length="309" mass="35018">MWENDSMLGNSKVDTITVTTNLSNVTHDVVEHDHINFHTYTVTANPEVPYRGKFIILHGWAEHSPMYINQLEFLAMLGYDYLIYDQRGSGQTSKGKYRGRSGRYSTVALTDLDFMIEHFTQGEGEINLIGHSMGGSIALSYMQSGKYRSKINSVIVTSPLIRLSPSKQPTWLRVSLASLITLLFPYFHHYEEQDPAVVENVTHNTKWQAYLLENESCQPVGTIKQMLQLISRGEDLLQTASEVESNAKLLIFQSEQDIIVDANASRDYFDRVPLDVKKFESMPNSGHAIFLENDSVLDSVKRIISEFLG</sequence>
<dbReference type="Proteomes" id="UP000000709">
    <property type="component" value="Unassembled WGS sequence"/>
</dbReference>
<dbReference type="AlphaFoldDB" id="G3AVF3"/>
<evidence type="ECO:0000313" key="3">
    <source>
        <dbReference type="Proteomes" id="UP000000709"/>
    </source>
</evidence>
<dbReference type="EMBL" id="GL996506">
    <property type="protein sequence ID" value="EGW30172.1"/>
    <property type="molecule type" value="Genomic_DNA"/>
</dbReference>